<name>A0ABM7PKY7_9BACT</name>
<dbReference type="InterPro" id="IPR009813">
    <property type="entry name" value="Uncharacterised_YebG"/>
</dbReference>
<dbReference type="Proteomes" id="UP001320148">
    <property type="component" value="Chromosome"/>
</dbReference>
<evidence type="ECO:0000313" key="2">
    <source>
        <dbReference type="EMBL" id="BCS97771.1"/>
    </source>
</evidence>
<proteinExistence type="predicted"/>
<dbReference type="Gene3D" id="1.10.10.710">
    <property type="entry name" value="PSPTO_1197 like"/>
    <property type="match status" value="1"/>
</dbReference>
<reference evidence="2 3" key="1">
    <citation type="submission" date="2021-02" db="EMBL/GenBank/DDBJ databases">
        <title>Complete genome of Desulfoluna sp. strain ASN36.</title>
        <authorList>
            <person name="Takahashi A."/>
            <person name="Kojima H."/>
            <person name="Fukui M."/>
        </authorList>
    </citation>
    <scope>NUCLEOTIDE SEQUENCE [LARGE SCALE GENOMIC DNA]</scope>
    <source>
        <strain evidence="2 3">ASN36</strain>
    </source>
</reference>
<dbReference type="EMBL" id="AP024488">
    <property type="protein sequence ID" value="BCS97771.1"/>
    <property type="molecule type" value="Genomic_DNA"/>
</dbReference>
<dbReference type="InterPro" id="IPR038627">
    <property type="entry name" value="YebG-like_sf"/>
</dbReference>
<evidence type="ECO:0000313" key="3">
    <source>
        <dbReference type="Proteomes" id="UP001320148"/>
    </source>
</evidence>
<keyword evidence="3" id="KW-1185">Reference proteome</keyword>
<protein>
    <recommendedName>
        <fullName evidence="4">YebG family protein</fullName>
    </recommendedName>
</protein>
<dbReference type="RefSeq" id="WP_236889170.1">
    <property type="nucleotide sequence ID" value="NZ_AP024488.1"/>
</dbReference>
<evidence type="ECO:0000256" key="1">
    <source>
        <dbReference type="SAM" id="MobiDB-lite"/>
    </source>
</evidence>
<feature type="region of interest" description="Disordered" evidence="1">
    <location>
        <begin position="70"/>
        <end position="106"/>
    </location>
</feature>
<organism evidence="2 3">
    <name type="scientific">Desulfoluna limicola</name>
    <dbReference type="NCBI Taxonomy" id="2810562"/>
    <lineage>
        <taxon>Bacteria</taxon>
        <taxon>Pseudomonadati</taxon>
        <taxon>Thermodesulfobacteriota</taxon>
        <taxon>Desulfobacteria</taxon>
        <taxon>Desulfobacterales</taxon>
        <taxon>Desulfolunaceae</taxon>
        <taxon>Desulfoluna</taxon>
    </lineage>
</organism>
<accession>A0ABM7PKY7</accession>
<sequence length="106" mass="11395">MAVIVKYVVVRDGVEKMTFTTKKEADAYDKMLDIAENLHAFIGASGLDLSEESLENLSMYMAEHRDQLGAILKGATPRPQADEAPEGAPGKSSKKSASAKAPKKKA</sequence>
<feature type="compositionally biased region" description="Low complexity" evidence="1">
    <location>
        <begin position="87"/>
        <end position="100"/>
    </location>
</feature>
<dbReference type="Pfam" id="PF07130">
    <property type="entry name" value="YebG"/>
    <property type="match status" value="1"/>
</dbReference>
<gene>
    <name evidence="2" type="ORF">DSLASN_34030</name>
</gene>
<evidence type="ECO:0008006" key="4">
    <source>
        <dbReference type="Google" id="ProtNLM"/>
    </source>
</evidence>